<dbReference type="EMBL" id="JMFG01000016">
    <property type="protein sequence ID" value="KDA53865.1"/>
    <property type="molecule type" value="Genomic_DNA"/>
</dbReference>
<reference evidence="8 9" key="1">
    <citation type="submission" date="2014-04" db="EMBL/GenBank/DDBJ databases">
        <title>The Genome Sequence of Thermoanaerobaculum aquaticum MP-01, The First Cultivated Group 23 Acidobacterium.</title>
        <authorList>
            <person name="Stamps B.W."/>
            <person name="Losey N.A."/>
            <person name="Lawson P.A."/>
            <person name="Stevenson B.S."/>
        </authorList>
    </citation>
    <scope>NUCLEOTIDE SEQUENCE [LARGE SCALE GENOMIC DNA]</scope>
    <source>
        <strain evidence="8 9">MP-01</strain>
    </source>
</reference>
<evidence type="ECO:0000256" key="3">
    <source>
        <dbReference type="ARBA" id="ARBA00012929"/>
    </source>
</evidence>
<dbReference type="PANTHER" id="PTHR10491">
    <property type="entry name" value="DTDP-4-DEHYDRORHAMNOSE REDUCTASE"/>
    <property type="match status" value="1"/>
</dbReference>
<dbReference type="FunFam" id="3.40.50.720:FF:000159">
    <property type="entry name" value="dTDP-4-dehydrorhamnose reductase"/>
    <property type="match status" value="1"/>
</dbReference>
<comment type="pathway">
    <text evidence="1 6">Carbohydrate biosynthesis; dTDP-L-rhamnose biosynthesis.</text>
</comment>
<protein>
    <recommendedName>
        <fullName evidence="4 6">dTDP-4-dehydrorhamnose reductase</fullName>
        <ecNumber evidence="3 6">1.1.1.133</ecNumber>
    </recommendedName>
</protein>
<gene>
    <name evidence="8" type="ORF">EG19_02510</name>
</gene>
<dbReference type="OrthoDB" id="9803892at2"/>
<dbReference type="Gene3D" id="3.90.25.10">
    <property type="entry name" value="UDP-galactose 4-epimerase, domain 1"/>
    <property type="match status" value="1"/>
</dbReference>
<dbReference type="UniPathway" id="UPA00124"/>
<dbReference type="PANTHER" id="PTHR10491:SF4">
    <property type="entry name" value="METHIONINE ADENOSYLTRANSFERASE 2 SUBUNIT BETA"/>
    <property type="match status" value="1"/>
</dbReference>
<dbReference type="Gene3D" id="3.40.50.720">
    <property type="entry name" value="NAD(P)-binding Rossmann-like Domain"/>
    <property type="match status" value="1"/>
</dbReference>
<name>A0A062XZC8_9BACT</name>
<dbReference type="RefSeq" id="WP_038048830.1">
    <property type="nucleotide sequence ID" value="NZ_JMFG01000016.1"/>
</dbReference>
<comment type="similarity">
    <text evidence="2 6">Belongs to the dTDP-4-dehydrorhamnose reductase family.</text>
</comment>
<keyword evidence="6" id="KW-0560">Oxidoreductase</keyword>
<evidence type="ECO:0000256" key="4">
    <source>
        <dbReference type="ARBA" id="ARBA00017099"/>
    </source>
</evidence>
<evidence type="ECO:0000313" key="8">
    <source>
        <dbReference type="EMBL" id="KDA53865.1"/>
    </source>
</evidence>
<dbReference type="InterPro" id="IPR036291">
    <property type="entry name" value="NAD(P)-bd_dom_sf"/>
</dbReference>
<dbReference type="CDD" id="cd05254">
    <property type="entry name" value="dTDP_HR_like_SDR_e"/>
    <property type="match status" value="1"/>
</dbReference>
<keyword evidence="6" id="KW-0521">NADP</keyword>
<dbReference type="SUPFAM" id="SSF51735">
    <property type="entry name" value="NAD(P)-binding Rossmann-fold domains"/>
    <property type="match status" value="1"/>
</dbReference>
<dbReference type="Pfam" id="PF04321">
    <property type="entry name" value="RmlD_sub_bind"/>
    <property type="match status" value="1"/>
</dbReference>
<dbReference type="InterPro" id="IPR029903">
    <property type="entry name" value="RmlD-like-bd"/>
</dbReference>
<evidence type="ECO:0000259" key="7">
    <source>
        <dbReference type="Pfam" id="PF04321"/>
    </source>
</evidence>
<evidence type="ECO:0000256" key="6">
    <source>
        <dbReference type="RuleBase" id="RU364082"/>
    </source>
</evidence>
<evidence type="ECO:0000256" key="5">
    <source>
        <dbReference type="ARBA" id="ARBA00048200"/>
    </source>
</evidence>
<feature type="domain" description="RmlD-like substrate binding" evidence="7">
    <location>
        <begin position="1"/>
        <end position="276"/>
    </location>
</feature>
<dbReference type="NCBIfam" id="TIGR01214">
    <property type="entry name" value="rmlD"/>
    <property type="match status" value="1"/>
</dbReference>
<sequence>MRVLITGARGQLGRALVDLGRGQGWQLWAYDLPEFDLTDVGAVQEAVRTAQPEVIFNAAAFTAVDRAEEEPEAAFAVNARAVATLASVADEVGALLVHLSTDYVFDGQNSRPYREDDPPNPLSVYGRSKLEGEKAAARASKHLIVRTSWLFGRGWNFVEAIRKQLLGGARQLRVVADQFGRPTYAEDLAEALVRLVNAGAYGLFHVANTGETNWAGFAREIAAQLGFSVPVVDISTEEAGRPAPRPRYSVLDTAKFDSLGQPLPPWQEALARYLRATSR</sequence>
<comment type="function">
    <text evidence="6">Catalyzes the reduction of dTDP-6-deoxy-L-lyxo-4-hexulose to yield dTDP-L-rhamnose.</text>
</comment>
<dbReference type="InterPro" id="IPR005913">
    <property type="entry name" value="dTDP_dehydrorham_reduct"/>
</dbReference>
<dbReference type="GO" id="GO:0008831">
    <property type="term" value="F:dTDP-4-dehydrorhamnose reductase activity"/>
    <property type="evidence" value="ECO:0007669"/>
    <property type="project" value="UniProtKB-EC"/>
</dbReference>
<organism evidence="8 9">
    <name type="scientific">Thermoanaerobaculum aquaticum</name>
    <dbReference type="NCBI Taxonomy" id="1312852"/>
    <lineage>
        <taxon>Bacteria</taxon>
        <taxon>Pseudomonadati</taxon>
        <taxon>Acidobacteriota</taxon>
        <taxon>Thermoanaerobaculia</taxon>
        <taxon>Thermoanaerobaculales</taxon>
        <taxon>Thermoanaerobaculaceae</taxon>
        <taxon>Thermoanaerobaculum</taxon>
    </lineage>
</organism>
<comment type="caution">
    <text evidence="8">The sequence shown here is derived from an EMBL/GenBank/DDBJ whole genome shotgun (WGS) entry which is preliminary data.</text>
</comment>
<comment type="catalytic activity">
    <reaction evidence="5">
        <text>dTDP-beta-L-rhamnose + NADP(+) = dTDP-4-dehydro-beta-L-rhamnose + NADPH + H(+)</text>
        <dbReference type="Rhea" id="RHEA:21796"/>
        <dbReference type="ChEBI" id="CHEBI:15378"/>
        <dbReference type="ChEBI" id="CHEBI:57510"/>
        <dbReference type="ChEBI" id="CHEBI:57783"/>
        <dbReference type="ChEBI" id="CHEBI:58349"/>
        <dbReference type="ChEBI" id="CHEBI:62830"/>
        <dbReference type="EC" id="1.1.1.133"/>
    </reaction>
</comment>
<evidence type="ECO:0000313" key="9">
    <source>
        <dbReference type="Proteomes" id="UP000027284"/>
    </source>
</evidence>
<dbReference type="AlphaFoldDB" id="A0A062XZC8"/>
<evidence type="ECO:0000256" key="2">
    <source>
        <dbReference type="ARBA" id="ARBA00010944"/>
    </source>
</evidence>
<dbReference type="EC" id="1.1.1.133" evidence="3 6"/>
<dbReference type="GO" id="GO:0019305">
    <property type="term" value="P:dTDP-rhamnose biosynthetic process"/>
    <property type="evidence" value="ECO:0007669"/>
    <property type="project" value="UniProtKB-UniPathway"/>
</dbReference>
<evidence type="ECO:0000256" key="1">
    <source>
        <dbReference type="ARBA" id="ARBA00004781"/>
    </source>
</evidence>
<dbReference type="STRING" id="1312852.EG19_02510"/>
<keyword evidence="9" id="KW-1185">Reference proteome</keyword>
<accession>A0A062XZC8</accession>
<dbReference type="Proteomes" id="UP000027284">
    <property type="component" value="Unassembled WGS sequence"/>
</dbReference>
<proteinExistence type="inferred from homology"/>